<organism evidence="1 2">
    <name type="scientific">Heterorhabditis bacteriophora</name>
    <name type="common">Entomopathogenic nematode worm</name>
    <dbReference type="NCBI Taxonomy" id="37862"/>
    <lineage>
        <taxon>Eukaryota</taxon>
        <taxon>Metazoa</taxon>
        <taxon>Ecdysozoa</taxon>
        <taxon>Nematoda</taxon>
        <taxon>Chromadorea</taxon>
        <taxon>Rhabditida</taxon>
        <taxon>Rhabditina</taxon>
        <taxon>Rhabditomorpha</taxon>
        <taxon>Strongyloidea</taxon>
        <taxon>Heterorhabditidae</taxon>
        <taxon>Heterorhabditis</taxon>
    </lineage>
</organism>
<dbReference type="Proteomes" id="UP000095283">
    <property type="component" value="Unplaced"/>
</dbReference>
<evidence type="ECO:0000313" key="1">
    <source>
        <dbReference type="Proteomes" id="UP000095283"/>
    </source>
</evidence>
<proteinExistence type="predicted"/>
<protein>
    <submittedName>
        <fullName evidence="2">Uncharacterized protein</fullName>
    </submittedName>
</protein>
<dbReference type="WBParaSite" id="Hba_14940">
    <property type="protein sequence ID" value="Hba_14940"/>
    <property type="gene ID" value="Hba_14940"/>
</dbReference>
<sequence length="67" mass="8092">MFLNIYDTQEEEYNEQSTHDDYLWRTERGFETQLTTDETNSVVIDRRRQRQIKIAKLGSRNSIGKEH</sequence>
<reference evidence="2" key="1">
    <citation type="submission" date="2016-11" db="UniProtKB">
        <authorList>
            <consortium name="WormBaseParasite"/>
        </authorList>
    </citation>
    <scope>IDENTIFICATION</scope>
</reference>
<evidence type="ECO:0000313" key="2">
    <source>
        <dbReference type="WBParaSite" id="Hba_14940"/>
    </source>
</evidence>
<dbReference type="AlphaFoldDB" id="A0A1I7XBE0"/>
<name>A0A1I7XBE0_HETBA</name>
<accession>A0A1I7XBE0</accession>
<keyword evidence="1" id="KW-1185">Reference proteome</keyword>